<dbReference type="EMBL" id="VLKL01000003">
    <property type="protein sequence ID" value="TWI08912.1"/>
    <property type="molecule type" value="Genomic_DNA"/>
</dbReference>
<sequence>MAIFTALAGAALATVGITGTLCGEAEILETAEEAETEGDDE</sequence>
<dbReference type="AlphaFoldDB" id="A0A562LMR4"/>
<organism evidence="1 2">
    <name type="scientific">Bradyrhizobium daqingense</name>
    <dbReference type="NCBI Taxonomy" id="993502"/>
    <lineage>
        <taxon>Bacteria</taxon>
        <taxon>Pseudomonadati</taxon>
        <taxon>Pseudomonadota</taxon>
        <taxon>Alphaproteobacteria</taxon>
        <taxon>Hyphomicrobiales</taxon>
        <taxon>Nitrobacteraceae</taxon>
        <taxon>Bradyrhizobium</taxon>
    </lineage>
</organism>
<reference evidence="1 2" key="1">
    <citation type="journal article" date="2015" name="Stand. Genomic Sci.">
        <title>Genomic Encyclopedia of Bacterial and Archaeal Type Strains, Phase III: the genomes of soil and plant-associated and newly described type strains.</title>
        <authorList>
            <person name="Whitman W.B."/>
            <person name="Woyke T."/>
            <person name="Klenk H.P."/>
            <person name="Zhou Y."/>
            <person name="Lilburn T.G."/>
            <person name="Beck B.J."/>
            <person name="De Vos P."/>
            <person name="Vandamme P."/>
            <person name="Eisen J.A."/>
            <person name="Garrity G."/>
            <person name="Hugenholtz P."/>
            <person name="Kyrpides N.C."/>
        </authorList>
    </citation>
    <scope>NUCLEOTIDE SEQUENCE [LARGE SCALE GENOMIC DNA]</scope>
    <source>
        <strain evidence="1 2">CGMCC 1.10947</strain>
    </source>
</reference>
<proteinExistence type="predicted"/>
<accession>A0A562LMR4</accession>
<name>A0A562LMR4_9BRAD</name>
<dbReference type="Proteomes" id="UP000317176">
    <property type="component" value="Unassembled WGS sequence"/>
</dbReference>
<protein>
    <submittedName>
        <fullName evidence="1">Uncharacterized protein</fullName>
    </submittedName>
</protein>
<evidence type="ECO:0000313" key="2">
    <source>
        <dbReference type="Proteomes" id="UP000317176"/>
    </source>
</evidence>
<comment type="caution">
    <text evidence="1">The sequence shown here is derived from an EMBL/GenBank/DDBJ whole genome shotgun (WGS) entry which is preliminary data.</text>
</comment>
<dbReference type="RefSeq" id="WP_283811458.1">
    <property type="nucleotide sequence ID" value="NZ_CP088014.1"/>
</dbReference>
<keyword evidence="2" id="KW-1185">Reference proteome</keyword>
<evidence type="ECO:0000313" key="1">
    <source>
        <dbReference type="EMBL" id="TWI08912.1"/>
    </source>
</evidence>
<gene>
    <name evidence="1" type="ORF">IQ17_01737</name>
</gene>